<keyword evidence="5" id="KW-1185">Reference proteome</keyword>
<dbReference type="Proteomes" id="UP001295444">
    <property type="component" value="Chromosome 03"/>
</dbReference>
<dbReference type="InterPro" id="IPR032770">
    <property type="entry name" value="DUF4537"/>
</dbReference>
<dbReference type="PANTHER" id="PTHR14343:SF4">
    <property type="entry name" value="DUF4537 DOMAIN-CONTAINING PROTEIN"/>
    <property type="match status" value="1"/>
</dbReference>
<keyword evidence="1" id="KW-0175">Coiled coil</keyword>
<organism evidence="4 5">
    <name type="scientific">Pelobates cultripes</name>
    <name type="common">Western spadefoot toad</name>
    <dbReference type="NCBI Taxonomy" id="61616"/>
    <lineage>
        <taxon>Eukaryota</taxon>
        <taxon>Metazoa</taxon>
        <taxon>Chordata</taxon>
        <taxon>Craniata</taxon>
        <taxon>Vertebrata</taxon>
        <taxon>Euteleostomi</taxon>
        <taxon>Amphibia</taxon>
        <taxon>Batrachia</taxon>
        <taxon>Anura</taxon>
        <taxon>Pelobatoidea</taxon>
        <taxon>Pelobatidae</taxon>
        <taxon>Pelobates</taxon>
    </lineage>
</organism>
<dbReference type="EMBL" id="OW240914">
    <property type="protein sequence ID" value="CAH2276561.1"/>
    <property type="molecule type" value="Genomic_DNA"/>
</dbReference>
<evidence type="ECO:0000313" key="4">
    <source>
        <dbReference type="EMBL" id="CAH2276561.1"/>
    </source>
</evidence>
<proteinExistence type="predicted"/>
<dbReference type="Gene3D" id="2.30.30.140">
    <property type="match status" value="1"/>
</dbReference>
<sequence>MPAVHNLGCSRSWFPEYHGRNVTFVMGSLEGDPVKLNLLKNYVSKALHNIVNNVTTSLFNIIYFSCEITKWCNCAVRCNPDTIAQATSWVQSLVCDSGASTTDALTAAFEDRECQSVYLVIDALPGTVLQGIYSLIGSYKNSCSVTVIYLLGEPSDSQTEGSFKMINLKPSGSSSTVTNDGRFHSDHCCMNQNLCRKSPTLYHELRELPLPCYSACKKHSAEFTATSDSVHLPLEALCLFRGARVLARRETDGFYYLGHIVQEVEGSKDRFLVEFEKCRSLKGKAQFRMQETQVGYIIHYEDARWRPLSPGDHVLAPLESNIEQYAPGTVLQGSESRERSLAFESNGVLVTFWNGKTKRIPPGMAVWISQRLCDHIILELHIPLDTRRKLVQSYSGYPFPTPLGYRPSSCPIQEALKPSNSLGSHSCLYCGPEQGVCLKCHMPEEPWAAFQRSLNQVYSSALIKKKAGKGMGKQKVLQQDVSYQEKTKKKSTKVPRKESHFCNRGLKNKMHPGEHCSQGNTDPKIGQCSPIKSELKYEGSLPNISYRDSSPNSTGHMTHLQKTLHSIEKAMKEDRLALEAAVRERRPRTTPLILKHDLKAQKSQELKDQKEAAKMNHLRIQAEQRVRSREEKMQNMEYREYMLQDSRRLQSEQRLQLEVERKQDQEGLAAQIAETRRAAAEERYKKQEEAAKAELIKEQQKIKFWTDHRKQKELQELKQIQENHQKEENRKELLQDRMINQARKKDSDIQQQHQNQQLKESARRRVSKQLEQFYREVEQESQKDKELQHYLKERNLQTLRSAKAL</sequence>
<feature type="region of interest" description="Disordered" evidence="2">
    <location>
        <begin position="503"/>
        <end position="525"/>
    </location>
</feature>
<evidence type="ECO:0000259" key="3">
    <source>
        <dbReference type="Pfam" id="PF15057"/>
    </source>
</evidence>
<feature type="domain" description="DUF4537" evidence="3">
    <location>
        <begin position="242"/>
        <end position="372"/>
    </location>
</feature>
<evidence type="ECO:0000313" key="5">
    <source>
        <dbReference type="Proteomes" id="UP001295444"/>
    </source>
</evidence>
<feature type="region of interest" description="Disordered" evidence="2">
    <location>
        <begin position="742"/>
        <end position="765"/>
    </location>
</feature>
<gene>
    <name evidence="4" type="ORF">PECUL_23A020465</name>
</gene>
<dbReference type="AlphaFoldDB" id="A0AAD1W0Q6"/>
<keyword evidence="4" id="KW-0675">Receptor</keyword>
<name>A0AAD1W0Q6_PELCU</name>
<evidence type="ECO:0000256" key="1">
    <source>
        <dbReference type="SAM" id="Coils"/>
    </source>
</evidence>
<protein>
    <submittedName>
        <fullName evidence="4">G- coupled receptor 113</fullName>
    </submittedName>
</protein>
<dbReference type="Pfam" id="PF15057">
    <property type="entry name" value="DUF4537"/>
    <property type="match status" value="1"/>
</dbReference>
<accession>A0AAD1W0Q6</accession>
<feature type="coiled-coil region" evidence="1">
    <location>
        <begin position="603"/>
        <end position="639"/>
    </location>
</feature>
<evidence type="ECO:0000256" key="2">
    <source>
        <dbReference type="SAM" id="MobiDB-lite"/>
    </source>
</evidence>
<reference evidence="4" key="1">
    <citation type="submission" date="2022-03" db="EMBL/GenBank/DDBJ databases">
        <authorList>
            <person name="Alioto T."/>
            <person name="Alioto T."/>
            <person name="Gomez Garrido J."/>
        </authorList>
    </citation>
    <scope>NUCLEOTIDE SEQUENCE</scope>
</reference>
<dbReference type="PANTHER" id="PTHR14343">
    <property type="entry name" value="VWFA DOMAIN-CONTAINING PROTEIN"/>
    <property type="match status" value="1"/>
</dbReference>